<dbReference type="AlphaFoldDB" id="A0A2U3LLD3"/>
<evidence type="ECO:0000313" key="2">
    <source>
        <dbReference type="Proteomes" id="UP000238916"/>
    </source>
</evidence>
<protein>
    <submittedName>
        <fullName evidence="1">Transcriptional regulator</fullName>
    </submittedName>
</protein>
<evidence type="ECO:0000313" key="1">
    <source>
        <dbReference type="EMBL" id="SPF52639.1"/>
    </source>
</evidence>
<organism evidence="1 2">
    <name type="scientific">Candidatus Desulfosporosinus infrequens</name>
    <dbReference type="NCBI Taxonomy" id="2043169"/>
    <lineage>
        <taxon>Bacteria</taxon>
        <taxon>Bacillati</taxon>
        <taxon>Bacillota</taxon>
        <taxon>Clostridia</taxon>
        <taxon>Eubacteriales</taxon>
        <taxon>Desulfitobacteriaceae</taxon>
        <taxon>Desulfosporosinus</taxon>
    </lineage>
</organism>
<proteinExistence type="predicted"/>
<dbReference type="Proteomes" id="UP000238916">
    <property type="component" value="Unassembled WGS sequence"/>
</dbReference>
<dbReference type="EMBL" id="OMOF01000553">
    <property type="protein sequence ID" value="SPF52639.1"/>
    <property type="molecule type" value="Genomic_DNA"/>
</dbReference>
<accession>A0A2U3LLD3</accession>
<gene>
    <name evidence="1" type="ORF">SBF1_5970001</name>
</gene>
<name>A0A2U3LLD3_9FIRM</name>
<reference evidence="2" key="1">
    <citation type="submission" date="2018-02" db="EMBL/GenBank/DDBJ databases">
        <authorList>
            <person name="Hausmann B."/>
        </authorList>
    </citation>
    <scope>NUCLEOTIDE SEQUENCE [LARGE SCALE GENOMIC DNA]</scope>
    <source>
        <strain evidence="2">Peat soil MAG SbF1</strain>
    </source>
</reference>
<sequence>MTEQSDFNSVFRADLLLMALSRDSYSFQRDVRGYAPEMILEQLCSLFISLK</sequence>